<name>A0A0J7KSP9_LASNI</name>
<dbReference type="GO" id="GO:0004812">
    <property type="term" value="F:aminoacyl-tRNA ligase activity"/>
    <property type="evidence" value="ECO:0007669"/>
    <property type="project" value="UniProtKB-KW"/>
</dbReference>
<dbReference type="EMBL" id="LBMM01003574">
    <property type="protein sequence ID" value="KMQ93368.1"/>
    <property type="molecule type" value="Genomic_DNA"/>
</dbReference>
<keyword evidence="1" id="KW-0030">Aminoacyl-tRNA synthetase</keyword>
<keyword evidence="1" id="KW-0436">Ligase</keyword>
<accession>A0A0J7KSP9</accession>
<organism evidence="1 2">
    <name type="scientific">Lasius niger</name>
    <name type="common">Black garden ant</name>
    <dbReference type="NCBI Taxonomy" id="67767"/>
    <lineage>
        <taxon>Eukaryota</taxon>
        <taxon>Metazoa</taxon>
        <taxon>Ecdysozoa</taxon>
        <taxon>Arthropoda</taxon>
        <taxon>Hexapoda</taxon>
        <taxon>Insecta</taxon>
        <taxon>Pterygota</taxon>
        <taxon>Neoptera</taxon>
        <taxon>Endopterygota</taxon>
        <taxon>Hymenoptera</taxon>
        <taxon>Apocrita</taxon>
        <taxon>Aculeata</taxon>
        <taxon>Formicoidea</taxon>
        <taxon>Formicidae</taxon>
        <taxon>Formicinae</taxon>
        <taxon>Lasius</taxon>
        <taxon>Lasius</taxon>
    </lineage>
</organism>
<gene>
    <name evidence="1" type="ORF">RF55_6532</name>
</gene>
<evidence type="ECO:0000313" key="2">
    <source>
        <dbReference type="Proteomes" id="UP000036403"/>
    </source>
</evidence>
<evidence type="ECO:0000313" key="1">
    <source>
        <dbReference type="EMBL" id="KMQ93368.1"/>
    </source>
</evidence>
<protein>
    <submittedName>
        <fullName evidence="1">Threonyl-trna synthetase</fullName>
    </submittedName>
</protein>
<reference evidence="1 2" key="1">
    <citation type="submission" date="2015-04" db="EMBL/GenBank/DDBJ databases">
        <title>Lasius niger genome sequencing.</title>
        <authorList>
            <person name="Konorov E.A."/>
            <person name="Nikitin M.A."/>
            <person name="Kirill M.V."/>
            <person name="Chang P."/>
        </authorList>
    </citation>
    <scope>NUCLEOTIDE SEQUENCE [LARGE SCALE GENOMIC DNA]</scope>
    <source>
        <tissue evidence="1">Whole</tissue>
    </source>
</reference>
<dbReference type="PaxDb" id="67767-A0A0J7KSP9"/>
<sequence length="107" mass="12917">MPKNVEEYKKRIARRNRHRSKDAIRDYGCRRRKENCRTNKPTTKPAANTATCGKKQIKILNITIAYVDNLEKILQENEKRRFLNITIRMRDQRIGYKQREDLDNRKI</sequence>
<proteinExistence type="predicted"/>
<dbReference type="AlphaFoldDB" id="A0A0J7KSP9"/>
<comment type="caution">
    <text evidence="1">The sequence shown here is derived from an EMBL/GenBank/DDBJ whole genome shotgun (WGS) entry which is preliminary data.</text>
</comment>
<keyword evidence="2" id="KW-1185">Reference proteome</keyword>
<dbReference type="Proteomes" id="UP000036403">
    <property type="component" value="Unassembled WGS sequence"/>
</dbReference>